<comment type="caution">
    <text evidence="3">The sequence shown here is derived from an EMBL/GenBank/DDBJ whole genome shotgun (WGS) entry which is preliminary data.</text>
</comment>
<dbReference type="InterPro" id="IPR004007">
    <property type="entry name" value="DhaL_dom"/>
</dbReference>
<reference evidence="3 4" key="2">
    <citation type="submission" date="2007-06" db="EMBL/GenBank/DDBJ databases">
        <title>Draft genome sequence of Pseudoflavonifractor capillosus ATCC 29799.</title>
        <authorList>
            <person name="Sudarsanam P."/>
            <person name="Ley R."/>
            <person name="Guruge J."/>
            <person name="Turnbaugh P.J."/>
            <person name="Mahowald M."/>
            <person name="Liep D."/>
            <person name="Gordon J."/>
        </authorList>
    </citation>
    <scope>NUCLEOTIDE SEQUENCE [LARGE SCALE GENOMIC DNA]</scope>
    <source>
        <strain evidence="3 4">ATCC 29799</strain>
    </source>
</reference>
<dbReference type="Pfam" id="PF13684">
    <property type="entry name" value="FakA-like_C"/>
    <property type="match status" value="1"/>
</dbReference>
<evidence type="ECO:0000313" key="3">
    <source>
        <dbReference type="EMBL" id="EDN00612.1"/>
    </source>
</evidence>
<dbReference type="NCBIfam" id="TIGR03599">
    <property type="entry name" value="YloV"/>
    <property type="match status" value="1"/>
</dbReference>
<dbReference type="PROSITE" id="PS51480">
    <property type="entry name" value="DHAL"/>
    <property type="match status" value="1"/>
</dbReference>
<sequence length="558" mass="59933">MTERNIDMRDTIDGASFQRMVVHAAASINSRKQEINELNVFPVPDGDTGTNMSLTISTAAAEMKKKAASTVGEAAAMNASALLRGARGNSGVILSLLFRGFSKAVKDKETIDGRDLAVALDWGVAAAYKAVMKPAEGTILTVSRLAAAQAAATARENNSAEAVLQAAIDEGHVALDNTINQNPVLKKAGVVDAGGKGFLVILQGMLDELRGEPMPEGSDESAPAAPKDRADFESFSTEEIKFGYCTEFICSRDNKKKDPEALRGFLNALGDSLVLVEDDDIIKVHVHTNHPGKVLEEALTYGALQTVKIENMRNQHSEILEEAAQTAPAQEEHKVAAPEKPYGFVAVCAGEGVAAVFRDLGADGIISGGQTMNPSTEDIMREIDKTPAEVVFVLPNNKNIIMAAEQCIRLVEGKKVVVLPSKTVPQGISALLAFDPDSSVEENTEAMADALKRVSTSEITYAARDSDFDGFAIKQGDYLALAEHQLFGTDQDIYTLLRRLAEAQPQQDAEFITVFYGEDVQEDDAQKALAIFQEACPKAEITLLAGGQPVYYYMISAE</sequence>
<proteinExistence type="predicted"/>
<dbReference type="EMBL" id="AAXG02000010">
    <property type="protein sequence ID" value="EDN00612.1"/>
    <property type="molecule type" value="Genomic_DNA"/>
</dbReference>
<gene>
    <name evidence="3" type="ORF">BACCAP_01378</name>
</gene>
<dbReference type="InterPro" id="IPR048394">
    <property type="entry name" value="FakA-like_M"/>
</dbReference>
<dbReference type="STRING" id="411467.BACCAP_01378"/>
<reference evidence="3 4" key="1">
    <citation type="submission" date="2007-04" db="EMBL/GenBank/DDBJ databases">
        <authorList>
            <person name="Fulton L."/>
            <person name="Clifton S."/>
            <person name="Fulton B."/>
            <person name="Xu J."/>
            <person name="Minx P."/>
            <person name="Pepin K.H."/>
            <person name="Johnson M."/>
            <person name="Thiruvilangam P."/>
            <person name="Bhonagiri V."/>
            <person name="Nash W.E."/>
            <person name="Mardis E.R."/>
            <person name="Wilson R.K."/>
        </authorList>
    </citation>
    <scope>NUCLEOTIDE SEQUENCE [LARGE SCALE GENOMIC DNA]</scope>
    <source>
        <strain evidence="3 4">ATCC 29799</strain>
    </source>
</reference>
<evidence type="ECO:0000259" key="2">
    <source>
        <dbReference type="PROSITE" id="PS51480"/>
    </source>
</evidence>
<dbReference type="PANTHER" id="PTHR33434:SF4">
    <property type="entry name" value="PHOSPHATASE PROTEIN"/>
    <property type="match status" value="1"/>
</dbReference>
<dbReference type="PANTHER" id="PTHR33434">
    <property type="entry name" value="DEGV DOMAIN-CONTAINING PROTEIN DR_1986-RELATED"/>
    <property type="match status" value="1"/>
</dbReference>
<organism evidence="3 4">
    <name type="scientific">Pseudoflavonifractor capillosus ATCC 29799</name>
    <dbReference type="NCBI Taxonomy" id="411467"/>
    <lineage>
        <taxon>Bacteria</taxon>
        <taxon>Bacillati</taxon>
        <taxon>Bacillota</taxon>
        <taxon>Clostridia</taxon>
        <taxon>Eubacteriales</taxon>
        <taxon>Oscillospiraceae</taxon>
        <taxon>Pseudoflavonifractor</taxon>
    </lineage>
</organism>
<dbReference type="InterPro" id="IPR019986">
    <property type="entry name" value="YloV-like"/>
</dbReference>
<name>A6NT49_9FIRM</name>
<dbReference type="GO" id="GO:0006071">
    <property type="term" value="P:glycerol metabolic process"/>
    <property type="evidence" value="ECO:0007669"/>
    <property type="project" value="InterPro"/>
</dbReference>
<keyword evidence="4" id="KW-1185">Reference proteome</keyword>
<dbReference type="SMART" id="SM01120">
    <property type="entry name" value="Dak2"/>
    <property type="match status" value="1"/>
</dbReference>
<dbReference type="SUPFAM" id="SSF101473">
    <property type="entry name" value="DhaL-like"/>
    <property type="match status" value="1"/>
</dbReference>
<evidence type="ECO:0000256" key="1">
    <source>
        <dbReference type="SAM" id="MobiDB-lite"/>
    </source>
</evidence>
<dbReference type="InterPro" id="IPR036117">
    <property type="entry name" value="DhaL_dom_sf"/>
</dbReference>
<dbReference type="Proteomes" id="UP000003639">
    <property type="component" value="Unassembled WGS sequence"/>
</dbReference>
<dbReference type="GO" id="GO:0004371">
    <property type="term" value="F:glycerone kinase activity"/>
    <property type="evidence" value="ECO:0007669"/>
    <property type="project" value="InterPro"/>
</dbReference>
<dbReference type="InterPro" id="IPR033470">
    <property type="entry name" value="FakA-like_C"/>
</dbReference>
<dbReference type="eggNOG" id="COG1461">
    <property type="taxonomic scope" value="Bacteria"/>
</dbReference>
<feature type="region of interest" description="Disordered" evidence="1">
    <location>
        <begin position="210"/>
        <end position="230"/>
    </location>
</feature>
<dbReference type="Pfam" id="PF21645">
    <property type="entry name" value="FakA-like_M"/>
    <property type="match status" value="1"/>
</dbReference>
<protein>
    <recommendedName>
        <fullName evidence="2">DhaL domain-containing protein</fullName>
    </recommendedName>
</protein>
<evidence type="ECO:0000313" key="4">
    <source>
        <dbReference type="Proteomes" id="UP000003639"/>
    </source>
</evidence>
<dbReference type="Pfam" id="PF02734">
    <property type="entry name" value="Dak2"/>
    <property type="match status" value="1"/>
</dbReference>
<dbReference type="Gene3D" id="1.25.40.340">
    <property type="match status" value="1"/>
</dbReference>
<feature type="domain" description="DhaL" evidence="2">
    <location>
        <begin position="15"/>
        <end position="207"/>
    </location>
</feature>
<accession>A6NT49</accession>
<dbReference type="InterPro" id="IPR050270">
    <property type="entry name" value="DegV_domain_contain"/>
</dbReference>
<dbReference type="SMART" id="SM01121">
    <property type="entry name" value="Dak1_2"/>
    <property type="match status" value="1"/>
</dbReference>
<dbReference type="AlphaFoldDB" id="A6NT49"/>